<comment type="similarity">
    <text evidence="2">Belongs to the ABC transporter superfamily.</text>
</comment>
<gene>
    <name evidence="11" type="ORF">M20_0225</name>
</gene>
<dbReference type="FunFam" id="3.40.50.300:FF:000224">
    <property type="entry name" value="Energy-coupling factor transporter ATP-binding protein EcfA"/>
    <property type="match status" value="1"/>
</dbReference>
<dbReference type="PATRIC" id="fig|1360.114.peg.253"/>
<dbReference type="InterPro" id="IPR003439">
    <property type="entry name" value="ABC_transporter-like_ATP-bd"/>
</dbReference>
<dbReference type="RefSeq" id="WP_058211323.1">
    <property type="nucleotide sequence ID" value="NZ_LKLU01000007.1"/>
</dbReference>
<keyword evidence="3" id="KW-0813">Transport</keyword>
<dbReference type="SMART" id="SM00382">
    <property type="entry name" value="AAA"/>
    <property type="match status" value="1"/>
</dbReference>
<dbReference type="InterPro" id="IPR027417">
    <property type="entry name" value="P-loop_NTPase"/>
</dbReference>
<dbReference type="SUPFAM" id="SSF52540">
    <property type="entry name" value="P-loop containing nucleoside triphosphate hydrolases"/>
    <property type="match status" value="1"/>
</dbReference>
<dbReference type="NCBIfam" id="TIGR04520">
    <property type="entry name" value="ECF_ATPase_1"/>
    <property type="match status" value="1"/>
</dbReference>
<evidence type="ECO:0000256" key="1">
    <source>
        <dbReference type="ARBA" id="ARBA00004202"/>
    </source>
</evidence>
<keyword evidence="5" id="KW-0547">Nucleotide-binding</keyword>
<dbReference type="AlphaFoldDB" id="A0A0V8EBD4"/>
<dbReference type="NCBIfam" id="NF010156">
    <property type="entry name" value="PRK13635.1"/>
    <property type="match status" value="1"/>
</dbReference>
<keyword evidence="4" id="KW-1003">Cell membrane</keyword>
<dbReference type="GO" id="GO:0042626">
    <property type="term" value="F:ATPase-coupled transmembrane transporter activity"/>
    <property type="evidence" value="ECO:0007669"/>
    <property type="project" value="UniProtKB-ARBA"/>
</dbReference>
<dbReference type="Pfam" id="PF00005">
    <property type="entry name" value="ABC_tran"/>
    <property type="match status" value="1"/>
</dbReference>
<dbReference type="InterPro" id="IPR003593">
    <property type="entry name" value="AAA+_ATPase"/>
</dbReference>
<comment type="caution">
    <text evidence="11">The sequence shown here is derived from an EMBL/GenBank/DDBJ whole genome shotgun (WGS) entry which is preliminary data.</text>
</comment>
<dbReference type="PROSITE" id="PS00211">
    <property type="entry name" value="ABC_TRANSPORTER_1"/>
    <property type="match status" value="1"/>
</dbReference>
<keyword evidence="7" id="KW-1278">Translocase</keyword>
<dbReference type="Gene3D" id="3.40.50.300">
    <property type="entry name" value="P-loop containing nucleotide triphosphate hydrolases"/>
    <property type="match status" value="1"/>
</dbReference>
<dbReference type="InterPro" id="IPR015856">
    <property type="entry name" value="ABC_transpr_CbiO/EcfA_su"/>
</dbReference>
<dbReference type="InterPro" id="IPR030947">
    <property type="entry name" value="EcfA_1"/>
</dbReference>
<evidence type="ECO:0000256" key="4">
    <source>
        <dbReference type="ARBA" id="ARBA00022475"/>
    </source>
</evidence>
<evidence type="ECO:0000256" key="2">
    <source>
        <dbReference type="ARBA" id="ARBA00005417"/>
    </source>
</evidence>
<evidence type="ECO:0000313" key="12">
    <source>
        <dbReference type="Proteomes" id="UP000053719"/>
    </source>
</evidence>
<protein>
    <submittedName>
        <fullName evidence="11">ATPase component of ral energizing module of ECF transporter</fullName>
    </submittedName>
</protein>
<evidence type="ECO:0000313" key="11">
    <source>
        <dbReference type="EMBL" id="KSU23154.1"/>
    </source>
</evidence>
<accession>A0A0V8EBD4</accession>
<evidence type="ECO:0000256" key="9">
    <source>
        <dbReference type="ARBA" id="ARBA00054281"/>
    </source>
</evidence>
<dbReference type="CDD" id="cd03225">
    <property type="entry name" value="ABC_cobalt_CbiO_domain1"/>
    <property type="match status" value="1"/>
</dbReference>
<dbReference type="GO" id="GO:0005524">
    <property type="term" value="F:ATP binding"/>
    <property type="evidence" value="ECO:0007669"/>
    <property type="project" value="UniProtKB-KW"/>
</dbReference>
<comment type="function">
    <text evidence="9">ATP-binding (A) component of a common energy-coupling factor (ECF) ABC-transporter complex. Unlike classic ABC transporters this ECF transporter provides the energy necessary to transport a number of different substrates. In this organism these probably include biotin, thiamine precursor, niacin, pantothenic acid, queuosine precursor, riboflavin and thiamine. Uptake of niacin or riboflavin into proteosomes containing EcfA1A2T and Niax or RibU has been demonstrated. Uptake requires hydrolyzable Mg-ATP and is substrate-specific; NiaX-containing proteosomes did not transport riboflavin.</text>
</comment>
<organism evidence="11 12">
    <name type="scientific">Lactococcus lactis subsp. lactis</name>
    <name type="common">Streptococcus lactis</name>
    <dbReference type="NCBI Taxonomy" id="1360"/>
    <lineage>
        <taxon>Bacteria</taxon>
        <taxon>Bacillati</taxon>
        <taxon>Bacillota</taxon>
        <taxon>Bacilli</taxon>
        <taxon>Lactobacillales</taxon>
        <taxon>Streptococcaceae</taxon>
        <taxon>Lactococcus</taxon>
    </lineage>
</organism>
<feature type="domain" description="ABC transporter" evidence="10">
    <location>
        <begin position="5"/>
        <end position="240"/>
    </location>
</feature>
<dbReference type="GO" id="GO:0043190">
    <property type="term" value="C:ATP-binding cassette (ABC) transporter complex"/>
    <property type="evidence" value="ECO:0007669"/>
    <property type="project" value="TreeGrafter"/>
</dbReference>
<dbReference type="EMBL" id="LKLU01000007">
    <property type="protein sequence ID" value="KSU23154.1"/>
    <property type="molecule type" value="Genomic_DNA"/>
</dbReference>
<proteinExistence type="inferred from homology"/>
<evidence type="ECO:0000256" key="3">
    <source>
        <dbReference type="ARBA" id="ARBA00022448"/>
    </source>
</evidence>
<dbReference type="NCBIfam" id="NF010167">
    <property type="entry name" value="PRK13648.1"/>
    <property type="match status" value="1"/>
</dbReference>
<evidence type="ECO:0000259" key="10">
    <source>
        <dbReference type="PROSITE" id="PS50893"/>
    </source>
</evidence>
<name>A0A0V8EBD4_LACLL</name>
<dbReference type="Proteomes" id="UP000053719">
    <property type="component" value="Unassembled WGS sequence"/>
</dbReference>
<evidence type="ECO:0000256" key="7">
    <source>
        <dbReference type="ARBA" id="ARBA00022967"/>
    </source>
</evidence>
<dbReference type="InterPro" id="IPR017871">
    <property type="entry name" value="ABC_transporter-like_CS"/>
</dbReference>
<dbReference type="InterPro" id="IPR050095">
    <property type="entry name" value="ECF_ABC_transporter_ATP-bd"/>
</dbReference>
<keyword evidence="6" id="KW-0067">ATP-binding</keyword>
<dbReference type="PROSITE" id="PS50893">
    <property type="entry name" value="ABC_TRANSPORTER_2"/>
    <property type="match status" value="1"/>
</dbReference>
<dbReference type="PANTHER" id="PTHR43553">
    <property type="entry name" value="HEAVY METAL TRANSPORTER"/>
    <property type="match status" value="1"/>
</dbReference>
<reference evidence="12" key="1">
    <citation type="submission" date="2015-10" db="EMBL/GenBank/DDBJ databases">
        <title>Draft Genome Sequences of 11 Lactococcus lactis subspecies cremoris strains.</title>
        <authorList>
            <person name="Wels M."/>
            <person name="Backus L."/>
            <person name="Boekhorst J."/>
            <person name="Dijkstra A."/>
            <person name="Beerthuizen M."/>
            <person name="Kelly W."/>
            <person name="Siezen R."/>
            <person name="Bachmann H."/>
            <person name="Van Hijum S."/>
        </authorList>
    </citation>
    <scope>NUCLEOTIDE SEQUENCE [LARGE SCALE GENOMIC DNA]</scope>
    <source>
        <strain evidence="12">M20</strain>
    </source>
</reference>
<evidence type="ECO:0000256" key="6">
    <source>
        <dbReference type="ARBA" id="ARBA00022840"/>
    </source>
</evidence>
<comment type="subcellular location">
    <subcellularLocation>
        <location evidence="1">Cell membrane</location>
        <topology evidence="1">Peripheral membrane protein</topology>
    </subcellularLocation>
</comment>
<dbReference type="GO" id="GO:0016887">
    <property type="term" value="F:ATP hydrolysis activity"/>
    <property type="evidence" value="ECO:0007669"/>
    <property type="project" value="InterPro"/>
</dbReference>
<keyword evidence="8" id="KW-0472">Membrane</keyword>
<sequence length="277" mass="31075">MNKILEVENLVFKYEKESDVNQLNGVSFSITKGEWVSIIGQNGSGKSTTARLIDGLFEEFEGKVKIDGELLTVENVWNLRRKIGMVFQNPDNQFVGATVEDDVAFGMENQGIPREEMIKRVDEALLAVNMLDFKTREPARLSGGQKQRVAVAGIIALRPEIIILDESTSMLDPTGRQEIMRVIHEIKEKYQLTVLSITHDLDEAASSDRILVMKAGKIIKEAAPSELFATSEDMVEIGLDVPFSSNLMKDLRKNGFDLPEKYLSEDELVELLADKLR</sequence>
<evidence type="ECO:0000256" key="8">
    <source>
        <dbReference type="ARBA" id="ARBA00023136"/>
    </source>
</evidence>
<dbReference type="PANTHER" id="PTHR43553:SF24">
    <property type="entry name" value="ENERGY-COUPLING FACTOR TRANSPORTER ATP-BINDING PROTEIN ECFA1"/>
    <property type="match status" value="1"/>
</dbReference>
<evidence type="ECO:0000256" key="5">
    <source>
        <dbReference type="ARBA" id="ARBA00022741"/>
    </source>
</evidence>